<name>A0A248LH42_9NEIS</name>
<dbReference type="Proteomes" id="UP000197424">
    <property type="component" value="Chromosome"/>
</dbReference>
<sequence length="197" mass="20989">MGLSIRAYARHRGVSHVAVKKAIDTGRITPLPDGTIDPVVADAQWAANTTPTRRSVVDVASDKLAPQVSAPARETPQAAAATPTRLQREAPEVPTPALSSGGTSLLQARTVNEVVKAQTNKVRLARLKGELVDRSQAVAHVFKLARAERDAWLNWPARISSQMAAGLGVDAHVLHVALDAAVRQQLQDLGDLQAKVD</sequence>
<dbReference type="OrthoDB" id="6050435at2"/>
<evidence type="ECO:0000256" key="1">
    <source>
        <dbReference type="SAM" id="MobiDB-lite"/>
    </source>
</evidence>
<dbReference type="AlphaFoldDB" id="A0A248LH42"/>
<protein>
    <submittedName>
        <fullName evidence="2">Elements of external origin</fullName>
    </submittedName>
</protein>
<feature type="compositionally biased region" description="Low complexity" evidence="1">
    <location>
        <begin position="70"/>
        <end position="85"/>
    </location>
</feature>
<feature type="region of interest" description="Disordered" evidence="1">
    <location>
        <begin position="65"/>
        <end position="102"/>
    </location>
</feature>
<dbReference type="RefSeq" id="WP_088860287.1">
    <property type="nucleotide sequence ID" value="NZ_CP022115.1"/>
</dbReference>
<evidence type="ECO:0000313" key="2">
    <source>
        <dbReference type="EMBL" id="ASJ23774.1"/>
    </source>
</evidence>
<organism evidence="2 3">
    <name type="scientific">Laribacter hongkongensis</name>
    <dbReference type="NCBI Taxonomy" id="168471"/>
    <lineage>
        <taxon>Bacteria</taxon>
        <taxon>Pseudomonadati</taxon>
        <taxon>Pseudomonadota</taxon>
        <taxon>Betaproteobacteria</taxon>
        <taxon>Neisseriales</taxon>
        <taxon>Aquaspirillaceae</taxon>
        <taxon>Laribacter</taxon>
    </lineage>
</organism>
<evidence type="ECO:0000313" key="3">
    <source>
        <dbReference type="Proteomes" id="UP000197424"/>
    </source>
</evidence>
<gene>
    <name evidence="2" type="ORF">LHGZ1_0943</name>
</gene>
<dbReference type="EMBL" id="CP022115">
    <property type="protein sequence ID" value="ASJ23774.1"/>
    <property type="molecule type" value="Genomic_DNA"/>
</dbReference>
<reference evidence="3" key="1">
    <citation type="submission" date="2017-06" db="EMBL/GenBank/DDBJ databases">
        <title>Whole genome sequence of Laribacter hongkongensis LHGZ1.</title>
        <authorList>
            <person name="Chen D."/>
            <person name="Wu H."/>
            <person name="Chen J."/>
        </authorList>
    </citation>
    <scope>NUCLEOTIDE SEQUENCE [LARGE SCALE GENOMIC DNA]</scope>
    <source>
        <strain evidence="3">LHGZ1</strain>
    </source>
</reference>
<proteinExistence type="predicted"/>
<accession>A0A248LH42</accession>